<organism evidence="1 2">
    <name type="scientific">Entomophthora muscae</name>
    <dbReference type="NCBI Taxonomy" id="34485"/>
    <lineage>
        <taxon>Eukaryota</taxon>
        <taxon>Fungi</taxon>
        <taxon>Fungi incertae sedis</taxon>
        <taxon>Zoopagomycota</taxon>
        <taxon>Entomophthoromycotina</taxon>
        <taxon>Entomophthoromycetes</taxon>
        <taxon>Entomophthorales</taxon>
        <taxon>Entomophthoraceae</taxon>
        <taxon>Entomophthora</taxon>
    </lineage>
</organism>
<evidence type="ECO:0000313" key="1">
    <source>
        <dbReference type="EMBL" id="KAJ9069197.1"/>
    </source>
</evidence>
<protein>
    <submittedName>
        <fullName evidence="1">Uncharacterized protein</fullName>
    </submittedName>
</protein>
<reference evidence="1" key="1">
    <citation type="submission" date="2022-04" db="EMBL/GenBank/DDBJ databases">
        <title>Genome of the entomopathogenic fungus Entomophthora muscae.</title>
        <authorList>
            <person name="Elya C."/>
            <person name="Lovett B.R."/>
            <person name="Lee E."/>
            <person name="Macias A.M."/>
            <person name="Hajek A.E."/>
            <person name="De Bivort B.L."/>
            <person name="Kasson M.T."/>
            <person name="De Fine Licht H.H."/>
            <person name="Stajich J.E."/>
        </authorList>
    </citation>
    <scope>NUCLEOTIDE SEQUENCE</scope>
    <source>
        <strain evidence="1">Berkeley</strain>
    </source>
</reference>
<keyword evidence="2" id="KW-1185">Reference proteome</keyword>
<dbReference type="Proteomes" id="UP001165960">
    <property type="component" value="Unassembled WGS sequence"/>
</dbReference>
<accession>A0ACC2T4H1</accession>
<gene>
    <name evidence="1" type="ORF">DSO57_1021063</name>
</gene>
<proteinExistence type="predicted"/>
<name>A0ACC2T4H1_9FUNG</name>
<dbReference type="EMBL" id="QTSX02003651">
    <property type="protein sequence ID" value="KAJ9069197.1"/>
    <property type="molecule type" value="Genomic_DNA"/>
</dbReference>
<comment type="caution">
    <text evidence="1">The sequence shown here is derived from an EMBL/GenBank/DDBJ whole genome shotgun (WGS) entry which is preliminary data.</text>
</comment>
<sequence>MKEVPATPPARCPSVHDFSELGFVYITVLGLADQDVPTLEVGVPGPLQPIVLLRLSPLWTWPAALVGVQPGTGIGSEGCGNEEGIKLAYHPGGVIGFEQALVDVLVQVFQPCSGVPSGFLPGTWLLPPEEVTDAFYDAPLHHPYIIANQAGIISLVEGFFSARWIGKGGGLIPWNWFKWAKDGVIKATSSLEGWRSLFVARVKKPKYNKILEVQGLTGDIDHLFKRGIKNMDGPPKQTEAVKKYMGICQMTLACYPEDEGLEHG</sequence>
<evidence type="ECO:0000313" key="2">
    <source>
        <dbReference type="Proteomes" id="UP001165960"/>
    </source>
</evidence>